<comment type="caution">
    <text evidence="2">The sequence shown here is derived from an EMBL/GenBank/DDBJ whole genome shotgun (WGS) entry which is preliminary data.</text>
</comment>
<reference evidence="2" key="1">
    <citation type="journal article" date="2023" name="Mol. Phylogenet. Evol.">
        <title>Genome-scale phylogeny and comparative genomics of the fungal order Sordariales.</title>
        <authorList>
            <person name="Hensen N."/>
            <person name="Bonometti L."/>
            <person name="Westerberg I."/>
            <person name="Brannstrom I.O."/>
            <person name="Guillou S."/>
            <person name="Cros-Aarteil S."/>
            <person name="Calhoun S."/>
            <person name="Haridas S."/>
            <person name="Kuo A."/>
            <person name="Mondo S."/>
            <person name="Pangilinan J."/>
            <person name="Riley R."/>
            <person name="LaButti K."/>
            <person name="Andreopoulos B."/>
            <person name="Lipzen A."/>
            <person name="Chen C."/>
            <person name="Yan M."/>
            <person name="Daum C."/>
            <person name="Ng V."/>
            <person name="Clum A."/>
            <person name="Steindorff A."/>
            <person name="Ohm R.A."/>
            <person name="Martin F."/>
            <person name="Silar P."/>
            <person name="Natvig D.O."/>
            <person name="Lalanne C."/>
            <person name="Gautier V."/>
            <person name="Ament-Velasquez S.L."/>
            <person name="Kruys A."/>
            <person name="Hutchinson M.I."/>
            <person name="Powell A.J."/>
            <person name="Barry K."/>
            <person name="Miller A.N."/>
            <person name="Grigoriev I.V."/>
            <person name="Debuchy R."/>
            <person name="Gladieux P."/>
            <person name="Hiltunen Thoren M."/>
            <person name="Johannesson H."/>
        </authorList>
    </citation>
    <scope>NUCLEOTIDE SEQUENCE</scope>
    <source>
        <strain evidence="2">CBS 955.72</strain>
    </source>
</reference>
<feature type="compositionally biased region" description="Acidic residues" evidence="1">
    <location>
        <begin position="1007"/>
        <end position="1016"/>
    </location>
</feature>
<reference evidence="2" key="2">
    <citation type="submission" date="2023-06" db="EMBL/GenBank/DDBJ databases">
        <authorList>
            <consortium name="Lawrence Berkeley National Laboratory"/>
            <person name="Haridas S."/>
            <person name="Hensen N."/>
            <person name="Bonometti L."/>
            <person name="Westerberg I."/>
            <person name="Brannstrom I.O."/>
            <person name="Guillou S."/>
            <person name="Cros-Aarteil S."/>
            <person name="Calhoun S."/>
            <person name="Kuo A."/>
            <person name="Mondo S."/>
            <person name="Pangilinan J."/>
            <person name="Riley R."/>
            <person name="Labutti K."/>
            <person name="Andreopoulos B."/>
            <person name="Lipzen A."/>
            <person name="Chen C."/>
            <person name="Yanf M."/>
            <person name="Daum C."/>
            <person name="Ng V."/>
            <person name="Clum A."/>
            <person name="Steindorff A."/>
            <person name="Ohm R."/>
            <person name="Martin F."/>
            <person name="Silar P."/>
            <person name="Natvig D."/>
            <person name="Lalanne C."/>
            <person name="Gautier V."/>
            <person name="Ament-Velasquez S.L."/>
            <person name="Kruys A."/>
            <person name="Hutchinson M.I."/>
            <person name="Powell A.J."/>
            <person name="Barry K."/>
            <person name="Miller A.N."/>
            <person name="Grigoriev I.V."/>
            <person name="Debuchy R."/>
            <person name="Gladieux P."/>
            <person name="Thoren M.H."/>
            <person name="Johannesson H."/>
        </authorList>
    </citation>
    <scope>NUCLEOTIDE SEQUENCE</scope>
    <source>
        <strain evidence="2">CBS 955.72</strain>
    </source>
</reference>
<feature type="region of interest" description="Disordered" evidence="1">
    <location>
        <begin position="76"/>
        <end position="125"/>
    </location>
</feature>
<dbReference type="Proteomes" id="UP001275084">
    <property type="component" value="Unassembled WGS sequence"/>
</dbReference>
<feature type="region of interest" description="Disordered" evidence="1">
    <location>
        <begin position="452"/>
        <end position="481"/>
    </location>
</feature>
<feature type="region of interest" description="Disordered" evidence="1">
    <location>
        <begin position="999"/>
        <end position="1067"/>
    </location>
</feature>
<sequence length="1117" mass="123439">MADKTKRMVTRSEAQRRGDQVGTYREYDGPLTADRPLYAHQDVPFNAELARHAAFPSLPLNHQGPHPLGIRREEMRQEAAERELQERLALQESDNDGSSSSSSSDEDEDEDGSNDDGALTHSGQRFFSPENGWRLILNIRGLCTQQHGRAKAVAAPGHYVVTIRRESKYSPFTNISQAGRSLPAAEVLRQAYIAANPNRGPEPPLAAQQDAKLVAIFKQLRDLGQGLSNWQELTDGIKYLIIYVLSQRGLSFTRAVHTLDLSHSEAVHMINLIDTEQAKMNELDTATSANYDMTSADMSSLDAFLGRPGISLVTDQVSPDDVARGRAFLSFMGLGADAASLGDCIGTSAGGTKYEIPINHFKEDGWRHMMPHFNILCNAELQKAAEEDHRLSKLRPRAMTAGELLARMDPPDGTVNPKRLILGKNDAGTNIVMAEELTQGLHPDNYYAFEASNNLPAGQGDADDYSSELRNGSDLPTPPYAERKNELEQFDPRHNRGPLQPEELEWLQFVDFDQLEDDVQDEVTNLFGQPGAPETFMVEEFNELARAHKPAADQLNQANVPQAVVQTVDGTLQQPREGLVPMDLDTNMSPSLPAKLINQPNERNMPQDMAQTVGNALQQSYGGLAPVNLDTTMSLSLPAKPTIQPNDRTVPQDATQAAGNASQPSHNGSEPMDIDIDSGMLQSLPSVNEFQKRQQMPNPQSIESNQRTEETSKPPSNESQQQSAKALEPAIKVPDMDSKEYLEGWLLAANAWAKADRKTFRNLIFFTKRPKVFQRMQEVLERPDADNYQVLGKEMLLQELKKELRIRETIGAKRFPGVWYPGMSRREMVDNSFEPDEFPWPLDDGICPIWDHPTMYEEVERRVDKKVRGDNQLNRHFGTQADRLAFTALHTTNLSAHAPTPSQGYIDKDKAAPARVPVSTDKWLSRRLIHTGWEYPPSYSHAGTQTAPEMGSTVQVPDDLSGSAPGAFHTHIEGAAPMPMPMASIADLSDSAFTDFQLPVPPIPSIADDDDEELEPEIGRSYQGPNFSDVDESMDDEMEDVDDEEGGDGEGAAAHSDAAPTSSTGPDLALGSLPAWILGDELVMRNLTTPRPVVEDTDPALKALLEQKLAEVRHLIT</sequence>
<feature type="compositionally biased region" description="Polar residues" evidence="1">
    <location>
        <begin position="643"/>
        <end position="668"/>
    </location>
</feature>
<feature type="region of interest" description="Disordered" evidence="1">
    <location>
        <begin position="637"/>
        <end position="677"/>
    </location>
</feature>
<feature type="compositionally biased region" description="Basic and acidic residues" evidence="1">
    <location>
        <begin position="76"/>
        <end position="86"/>
    </location>
</feature>
<accession>A0AAJ0HJ18</accession>
<evidence type="ECO:0000256" key="1">
    <source>
        <dbReference type="SAM" id="MobiDB-lite"/>
    </source>
</evidence>
<evidence type="ECO:0000313" key="3">
    <source>
        <dbReference type="Proteomes" id="UP001275084"/>
    </source>
</evidence>
<evidence type="ECO:0000313" key="2">
    <source>
        <dbReference type="EMBL" id="KAK3353627.1"/>
    </source>
</evidence>
<feature type="compositionally biased region" description="Polar residues" evidence="1">
    <location>
        <begin position="713"/>
        <end position="724"/>
    </location>
</feature>
<feature type="compositionally biased region" description="Acidic residues" evidence="1">
    <location>
        <begin position="1029"/>
        <end position="1048"/>
    </location>
</feature>
<proteinExistence type="predicted"/>
<feature type="compositionally biased region" description="Polar residues" evidence="1">
    <location>
        <begin position="691"/>
        <end position="705"/>
    </location>
</feature>
<keyword evidence="3" id="KW-1185">Reference proteome</keyword>
<dbReference type="AlphaFoldDB" id="A0AAJ0HJ18"/>
<feature type="region of interest" description="Disordered" evidence="1">
    <location>
        <begin position="1"/>
        <end position="32"/>
    </location>
</feature>
<name>A0AAJ0HJ18_9PEZI</name>
<feature type="region of interest" description="Disordered" evidence="1">
    <location>
        <begin position="691"/>
        <end position="726"/>
    </location>
</feature>
<organism evidence="2 3">
    <name type="scientific">Lasiosphaeria hispida</name>
    <dbReference type="NCBI Taxonomy" id="260671"/>
    <lineage>
        <taxon>Eukaryota</taxon>
        <taxon>Fungi</taxon>
        <taxon>Dikarya</taxon>
        <taxon>Ascomycota</taxon>
        <taxon>Pezizomycotina</taxon>
        <taxon>Sordariomycetes</taxon>
        <taxon>Sordariomycetidae</taxon>
        <taxon>Sordariales</taxon>
        <taxon>Lasiosphaeriaceae</taxon>
        <taxon>Lasiosphaeria</taxon>
    </lineage>
</organism>
<feature type="compositionally biased region" description="Acidic residues" evidence="1">
    <location>
        <begin position="104"/>
        <end position="114"/>
    </location>
</feature>
<gene>
    <name evidence="2" type="ORF">B0T25DRAFT_568819</name>
</gene>
<dbReference type="EMBL" id="JAUIQD010000004">
    <property type="protein sequence ID" value="KAK3353627.1"/>
    <property type="molecule type" value="Genomic_DNA"/>
</dbReference>
<feature type="compositionally biased region" description="Low complexity" evidence="1">
    <location>
        <begin position="87"/>
        <end position="103"/>
    </location>
</feature>
<protein>
    <submittedName>
        <fullName evidence="2">Uncharacterized protein</fullName>
    </submittedName>
</protein>